<dbReference type="PANTHER" id="PTHR33768:SF6">
    <property type="entry name" value="SI:CH211-284K5.2"/>
    <property type="match status" value="1"/>
</dbReference>
<dbReference type="PANTHER" id="PTHR33768">
    <property type="entry name" value="MIP11318P"/>
    <property type="match status" value="1"/>
</dbReference>
<protein>
    <submittedName>
        <fullName evidence="2">Si:ch211-284k5.2</fullName>
    </submittedName>
</protein>
<evidence type="ECO:0000256" key="1">
    <source>
        <dbReference type="ARBA" id="ARBA00008315"/>
    </source>
</evidence>
<organism evidence="2 3">
    <name type="scientific">Scleropages formosus</name>
    <name type="common">Asian bonytongue</name>
    <name type="synonym">Osteoglossum formosum</name>
    <dbReference type="NCBI Taxonomy" id="113540"/>
    <lineage>
        <taxon>Eukaryota</taxon>
        <taxon>Metazoa</taxon>
        <taxon>Chordata</taxon>
        <taxon>Craniata</taxon>
        <taxon>Vertebrata</taxon>
        <taxon>Euteleostomi</taxon>
        <taxon>Actinopterygii</taxon>
        <taxon>Neopterygii</taxon>
        <taxon>Teleostei</taxon>
        <taxon>Osteoglossocephala</taxon>
        <taxon>Osteoglossomorpha</taxon>
        <taxon>Osteoglossiformes</taxon>
        <taxon>Osteoglossidae</taxon>
        <taxon>Scleropages</taxon>
    </lineage>
</organism>
<gene>
    <name evidence="2" type="primary">si:ch211-284k5.2</name>
</gene>
<comment type="similarity">
    <text evidence="1">Belongs to the CFAP97 family.</text>
</comment>
<reference evidence="2" key="3">
    <citation type="submission" date="2025-09" db="UniProtKB">
        <authorList>
            <consortium name="Ensembl"/>
        </authorList>
    </citation>
    <scope>IDENTIFICATION</scope>
</reference>
<evidence type="ECO:0000313" key="3">
    <source>
        <dbReference type="Proteomes" id="UP000694397"/>
    </source>
</evidence>
<sequence>MHRTYQPLKPCTNKYLQKKWDQESYEQHRSKVREARAAVDTEGAPTPVQVQLKLKKRQLEEERLAVIERDNRILSTKLSHIACSNGLVDHRNHYPQRSLNGAKRREEFLLVTQENQAILRRIKARESEYRRQLWEEHCERAECWRDAIARYPRGIAQQVLPSHLPHIPGQRSMSETL</sequence>
<accession>A0A8C9QPJ3</accession>
<dbReference type="Proteomes" id="UP000694397">
    <property type="component" value="Chromosome 5"/>
</dbReference>
<dbReference type="InterPro" id="IPR029488">
    <property type="entry name" value="Hmw/CFAP97"/>
</dbReference>
<dbReference type="GeneTree" id="ENSGT00940000164099"/>
<dbReference type="OrthoDB" id="2163395at2759"/>
<keyword evidence="3" id="KW-1185">Reference proteome</keyword>
<proteinExistence type="inferred from homology"/>
<reference evidence="2 3" key="1">
    <citation type="submission" date="2019-04" db="EMBL/GenBank/DDBJ databases">
        <authorList>
            <consortium name="Wellcome Sanger Institute Data Sharing"/>
        </authorList>
    </citation>
    <scope>NUCLEOTIDE SEQUENCE [LARGE SCALE GENOMIC DNA]</scope>
</reference>
<dbReference type="Ensembl" id="ENSSFOT00015000124.2">
    <property type="protein sequence ID" value="ENSSFOP00015000099.1"/>
    <property type="gene ID" value="ENSSFOG00015000088.2"/>
</dbReference>
<reference evidence="2" key="2">
    <citation type="submission" date="2025-08" db="UniProtKB">
        <authorList>
            <consortium name="Ensembl"/>
        </authorList>
    </citation>
    <scope>IDENTIFICATION</scope>
</reference>
<dbReference type="AlphaFoldDB" id="A0A8C9QPJ3"/>
<dbReference type="InterPro" id="IPR038792">
    <property type="entry name" value="CFAP97D1/2"/>
</dbReference>
<dbReference type="Pfam" id="PF13879">
    <property type="entry name" value="Hmw_CFAP97"/>
    <property type="match status" value="1"/>
</dbReference>
<name>A0A8C9QPJ3_SCLFO</name>
<evidence type="ECO:0000313" key="2">
    <source>
        <dbReference type="Ensembl" id="ENSSFOP00015000099.1"/>
    </source>
</evidence>